<comment type="caution">
    <text evidence="1">The sequence shown here is derived from an EMBL/GenBank/DDBJ whole genome shotgun (WGS) entry which is preliminary data.</text>
</comment>
<gene>
    <name evidence="1" type="ORF">KPSA3_04330</name>
</gene>
<sequence length="29" mass="3489">MLLFWDSARRLMAVRGWRIERFSAGVNLH</sequence>
<dbReference type="AlphaFoldDB" id="A0AAN4Q7A8"/>
<name>A0AAN4Q7A8_PSESF</name>
<protein>
    <submittedName>
        <fullName evidence="1">Uncharacterized protein</fullName>
    </submittedName>
</protein>
<dbReference type="Proteomes" id="UP000248291">
    <property type="component" value="Unassembled WGS sequence"/>
</dbReference>
<proteinExistence type="predicted"/>
<organism evidence="1 2">
    <name type="scientific">Pseudomonas syringae pv. actinidiae</name>
    <dbReference type="NCBI Taxonomy" id="103796"/>
    <lineage>
        <taxon>Bacteria</taxon>
        <taxon>Pseudomonadati</taxon>
        <taxon>Pseudomonadota</taxon>
        <taxon>Gammaproteobacteria</taxon>
        <taxon>Pseudomonadales</taxon>
        <taxon>Pseudomonadaceae</taxon>
        <taxon>Pseudomonas</taxon>
        <taxon>Pseudomonas syringae</taxon>
    </lineage>
</organism>
<evidence type="ECO:0000313" key="1">
    <source>
        <dbReference type="EMBL" id="GBH18349.1"/>
    </source>
</evidence>
<accession>A0AAN4Q7A8</accession>
<evidence type="ECO:0000313" key="2">
    <source>
        <dbReference type="Proteomes" id="UP000248291"/>
    </source>
</evidence>
<reference evidence="1 2" key="1">
    <citation type="submission" date="2018-04" db="EMBL/GenBank/DDBJ databases">
        <title>Draft genome sequence of Pseudomonas syringae pv. actinidiae biovar 3 strains isolated from kiwifruit in Kagawa prefecture.</title>
        <authorList>
            <person name="Tabuchi M."/>
            <person name="Saito M."/>
            <person name="Fujiwara S."/>
            <person name="Sasa N."/>
            <person name="Akimitsu K."/>
            <person name="Gomi K."/>
            <person name="Konishi-Sugita S."/>
            <person name="Hamano K."/>
            <person name="Kataoka I."/>
        </authorList>
    </citation>
    <scope>NUCLEOTIDE SEQUENCE [LARGE SCALE GENOMIC DNA]</scope>
    <source>
        <strain evidence="1 2">MAFF212211</strain>
    </source>
</reference>
<dbReference type="EMBL" id="BGKA01000154">
    <property type="protein sequence ID" value="GBH18349.1"/>
    <property type="molecule type" value="Genomic_DNA"/>
</dbReference>